<dbReference type="OrthoDB" id="3701119at2"/>
<evidence type="ECO:0000256" key="6">
    <source>
        <dbReference type="SAM" id="Phobius"/>
    </source>
</evidence>
<evidence type="ECO:0000256" key="3">
    <source>
        <dbReference type="ARBA" id="ARBA00022692"/>
    </source>
</evidence>
<dbReference type="STRING" id="630515.SAMN04489812_3584"/>
<comment type="subcellular location">
    <subcellularLocation>
        <location evidence="1">Cell membrane</location>
        <topology evidence="1">Multi-pass membrane protein</topology>
    </subcellularLocation>
</comment>
<feature type="transmembrane region" description="Helical" evidence="6">
    <location>
        <begin position="384"/>
        <end position="402"/>
    </location>
</feature>
<keyword evidence="8" id="KW-1185">Reference proteome</keyword>
<proteinExistence type="predicted"/>
<dbReference type="AlphaFoldDB" id="A0A1H1WD23"/>
<dbReference type="CDD" id="cd13126">
    <property type="entry name" value="MATE_like_11"/>
    <property type="match status" value="1"/>
</dbReference>
<name>A0A1H1WD23_9ACTN</name>
<organism evidence="7 8">
    <name type="scientific">Microlunatus soli</name>
    <dbReference type="NCBI Taxonomy" id="630515"/>
    <lineage>
        <taxon>Bacteria</taxon>
        <taxon>Bacillati</taxon>
        <taxon>Actinomycetota</taxon>
        <taxon>Actinomycetes</taxon>
        <taxon>Propionibacteriales</taxon>
        <taxon>Propionibacteriaceae</taxon>
        <taxon>Microlunatus</taxon>
    </lineage>
</organism>
<evidence type="ECO:0000313" key="7">
    <source>
        <dbReference type="EMBL" id="SDS94601.1"/>
    </source>
</evidence>
<evidence type="ECO:0000313" key="8">
    <source>
        <dbReference type="Proteomes" id="UP000199103"/>
    </source>
</evidence>
<feature type="transmembrane region" description="Helical" evidence="6">
    <location>
        <begin position="42"/>
        <end position="63"/>
    </location>
</feature>
<feature type="transmembrane region" description="Helical" evidence="6">
    <location>
        <begin position="144"/>
        <end position="165"/>
    </location>
</feature>
<reference evidence="7 8" key="1">
    <citation type="submission" date="2016-10" db="EMBL/GenBank/DDBJ databases">
        <authorList>
            <person name="de Groot N.N."/>
        </authorList>
    </citation>
    <scope>NUCLEOTIDE SEQUENCE [LARGE SCALE GENOMIC DNA]</scope>
    <source>
        <strain evidence="7 8">DSM 21800</strain>
    </source>
</reference>
<evidence type="ECO:0000256" key="2">
    <source>
        <dbReference type="ARBA" id="ARBA00022475"/>
    </source>
</evidence>
<feature type="transmembrane region" description="Helical" evidence="6">
    <location>
        <begin position="112"/>
        <end position="132"/>
    </location>
</feature>
<evidence type="ECO:0000256" key="5">
    <source>
        <dbReference type="ARBA" id="ARBA00023136"/>
    </source>
</evidence>
<feature type="transmembrane region" description="Helical" evidence="6">
    <location>
        <begin position="284"/>
        <end position="307"/>
    </location>
</feature>
<evidence type="ECO:0000256" key="4">
    <source>
        <dbReference type="ARBA" id="ARBA00022989"/>
    </source>
</evidence>
<feature type="transmembrane region" description="Helical" evidence="6">
    <location>
        <begin position="252"/>
        <end position="272"/>
    </location>
</feature>
<keyword evidence="5 6" id="KW-0472">Membrane</keyword>
<dbReference type="GO" id="GO:0005886">
    <property type="term" value="C:plasma membrane"/>
    <property type="evidence" value="ECO:0007669"/>
    <property type="project" value="UniProtKB-SubCell"/>
</dbReference>
<keyword evidence="4 6" id="KW-1133">Transmembrane helix</keyword>
<feature type="transmembrane region" description="Helical" evidence="6">
    <location>
        <begin position="216"/>
        <end position="240"/>
    </location>
</feature>
<keyword evidence="3 6" id="KW-0812">Transmembrane</keyword>
<feature type="transmembrane region" description="Helical" evidence="6">
    <location>
        <begin position="319"/>
        <end position="338"/>
    </location>
</feature>
<protein>
    <submittedName>
        <fullName evidence="7">Membrane protein involved in the export of O-antigen and teichoic acid</fullName>
    </submittedName>
</protein>
<dbReference type="InterPro" id="IPR050833">
    <property type="entry name" value="Poly_Biosynth_Transport"/>
</dbReference>
<feature type="transmembrane region" description="Helical" evidence="6">
    <location>
        <begin position="171"/>
        <end position="195"/>
    </location>
</feature>
<keyword evidence="2" id="KW-1003">Cell membrane</keyword>
<dbReference type="Proteomes" id="UP000199103">
    <property type="component" value="Chromosome I"/>
</dbReference>
<evidence type="ECO:0000256" key="1">
    <source>
        <dbReference type="ARBA" id="ARBA00004651"/>
    </source>
</evidence>
<accession>A0A1H1WD23</accession>
<feature type="transmembrane region" description="Helical" evidence="6">
    <location>
        <begin position="12"/>
        <end position="36"/>
    </location>
</feature>
<dbReference type="PANTHER" id="PTHR30250">
    <property type="entry name" value="PST FAMILY PREDICTED COLANIC ACID TRANSPORTER"/>
    <property type="match status" value="1"/>
</dbReference>
<gene>
    <name evidence="7" type="ORF">SAMN04489812_3584</name>
</gene>
<sequence>MAWLSNRLIRRVSWNLVDQALSAASNFALAVVIARSVSASEFGAFSIAFMIYGIAVAATKSVVGQPLQMRYSSATPHVQHHEIGRATGFVLAASIMVGVIAAGLGLVVGGAVGSSMLALAVVMPFLLVQDSCRMAMFTIGRPAWAAAIDAVWAIAQFALIAVILITGADLVWLLILAWGVAAGVSAGIGAILLRLRPMIGQAISWLRAQRHLVRYLFGEYLLGLGAAQFGLVLVGVVAAADAVGSLRAAQVLLGPLGIVASAVFQFAVPEMASRPQMSRRRRTAFGLTISAALGLVTICYVALLLVLPDRAGLALFGDSWAGAAAILVPMGLASLASSQANGPAGVLYAMGRAQWTFRINLVKGPILLVLLIICAGLWAATGAAWAFFAIELAVLPAWLLTFGKAVRNGQVVTDGAVSPDHANVTTRT</sequence>
<dbReference type="PANTHER" id="PTHR30250:SF26">
    <property type="entry name" value="PSMA PROTEIN"/>
    <property type="match status" value="1"/>
</dbReference>
<feature type="transmembrane region" description="Helical" evidence="6">
    <location>
        <begin position="83"/>
        <end position="106"/>
    </location>
</feature>
<dbReference type="EMBL" id="LT629772">
    <property type="protein sequence ID" value="SDS94601.1"/>
    <property type="molecule type" value="Genomic_DNA"/>
</dbReference>
<dbReference type="RefSeq" id="WP_091526846.1">
    <property type="nucleotide sequence ID" value="NZ_LT629772.1"/>
</dbReference>
<feature type="transmembrane region" description="Helical" evidence="6">
    <location>
        <begin position="359"/>
        <end position="378"/>
    </location>
</feature>